<keyword evidence="3" id="KW-0411">Iron-sulfur</keyword>
<dbReference type="PROSITE" id="PS00198">
    <property type="entry name" value="4FE4S_FER_1"/>
    <property type="match status" value="2"/>
</dbReference>
<gene>
    <name evidence="5" type="ORF">COY37_01285</name>
</gene>
<sequence length="268" mass="29557">MEKLQTQLREKAIELLDKGEVTAVIGWGSGWNPAKATPLFARDKETADKFVFNPFCFNNLAVYLPRMNEKTAIMAKPCEAGSIVALLAEGKIARENIYVVGVACRGIVDPVKLEKAVGSIDDATAAYLDGDSVVVEIGGEAKRVPFAEVAMDKCMSCNQQDTTFSDVMVGEPAQVPQGQPSLVVPEDADAAWWAAFWTKEFDRCIRCYACRESCPACYCRDNCAVQSLRERWQHVTWDSKEALMFHAQRAMHVAGRCIECGACERACP</sequence>
<comment type="caution">
    <text evidence="5">The sequence shown here is derived from an EMBL/GenBank/DDBJ whole genome shotgun (WGS) entry which is preliminary data.</text>
</comment>
<evidence type="ECO:0000313" key="6">
    <source>
        <dbReference type="Proteomes" id="UP000230956"/>
    </source>
</evidence>
<evidence type="ECO:0000259" key="4">
    <source>
        <dbReference type="PROSITE" id="PS51379"/>
    </source>
</evidence>
<dbReference type="RefSeq" id="WP_286975644.1">
    <property type="nucleotide sequence ID" value="NZ_PFNG01000035.1"/>
</dbReference>
<dbReference type="InterPro" id="IPR017896">
    <property type="entry name" value="4Fe4S_Fe-S-bd"/>
</dbReference>
<keyword evidence="1" id="KW-0479">Metal-binding</keyword>
<accession>A0A2M7TAH1</accession>
<reference evidence="6" key="1">
    <citation type="submission" date="2017-09" db="EMBL/GenBank/DDBJ databases">
        <title>Depth-based differentiation of microbial function through sediment-hosted aquifers and enrichment of novel symbionts in the deep terrestrial subsurface.</title>
        <authorList>
            <person name="Probst A.J."/>
            <person name="Ladd B."/>
            <person name="Jarett J.K."/>
            <person name="Geller-Mcgrath D.E."/>
            <person name="Sieber C.M.K."/>
            <person name="Emerson J.B."/>
            <person name="Anantharaman K."/>
            <person name="Thomas B.C."/>
            <person name="Malmstrom R."/>
            <person name="Stieglmeier M."/>
            <person name="Klingl A."/>
            <person name="Woyke T."/>
            <person name="Ryan C.M."/>
            <person name="Banfield J.F."/>
        </authorList>
    </citation>
    <scope>NUCLEOTIDE SEQUENCE [LARGE SCALE GENOMIC DNA]</scope>
</reference>
<name>A0A2M7TAH1_9ACTN</name>
<keyword evidence="2" id="KW-0408">Iron</keyword>
<dbReference type="Pfam" id="PF13237">
    <property type="entry name" value="Fer4_10"/>
    <property type="match status" value="1"/>
</dbReference>
<protein>
    <submittedName>
        <fullName evidence="5">4Fe-4S ferredoxin</fullName>
    </submittedName>
</protein>
<dbReference type="InterPro" id="IPR017900">
    <property type="entry name" value="4Fe4S_Fe_S_CS"/>
</dbReference>
<dbReference type="GO" id="GO:0046872">
    <property type="term" value="F:metal ion binding"/>
    <property type="evidence" value="ECO:0007669"/>
    <property type="project" value="UniProtKB-KW"/>
</dbReference>
<feature type="non-terminal residue" evidence="5">
    <location>
        <position position="268"/>
    </location>
</feature>
<feature type="domain" description="4Fe-4S ferredoxin-type" evidence="4">
    <location>
        <begin position="195"/>
        <end position="215"/>
    </location>
</feature>
<dbReference type="SUPFAM" id="SSF46548">
    <property type="entry name" value="alpha-helical ferredoxin"/>
    <property type="match status" value="1"/>
</dbReference>
<dbReference type="Gene3D" id="1.10.1060.10">
    <property type="entry name" value="Alpha-helical ferredoxin"/>
    <property type="match status" value="1"/>
</dbReference>
<dbReference type="Pfam" id="PF04432">
    <property type="entry name" value="FrhB_FdhB_C"/>
    <property type="match status" value="1"/>
</dbReference>
<evidence type="ECO:0000313" key="5">
    <source>
        <dbReference type="EMBL" id="PIZ41966.1"/>
    </source>
</evidence>
<dbReference type="InterPro" id="IPR007525">
    <property type="entry name" value="FrhB_FdhB_C"/>
</dbReference>
<dbReference type="EMBL" id="PFNG01000035">
    <property type="protein sequence ID" value="PIZ41966.1"/>
    <property type="molecule type" value="Genomic_DNA"/>
</dbReference>
<dbReference type="Proteomes" id="UP000230956">
    <property type="component" value="Unassembled WGS sequence"/>
</dbReference>
<dbReference type="GO" id="GO:0051536">
    <property type="term" value="F:iron-sulfur cluster binding"/>
    <property type="evidence" value="ECO:0007669"/>
    <property type="project" value="UniProtKB-KW"/>
</dbReference>
<evidence type="ECO:0000256" key="1">
    <source>
        <dbReference type="ARBA" id="ARBA00022723"/>
    </source>
</evidence>
<dbReference type="InterPro" id="IPR009051">
    <property type="entry name" value="Helical_ferredxn"/>
</dbReference>
<proteinExistence type="predicted"/>
<dbReference type="AlphaFoldDB" id="A0A2M7TAH1"/>
<organism evidence="5 6">
    <name type="scientific">Candidatus Aquicultor secundus</name>
    <dbReference type="NCBI Taxonomy" id="1973895"/>
    <lineage>
        <taxon>Bacteria</taxon>
        <taxon>Bacillati</taxon>
        <taxon>Actinomycetota</taxon>
        <taxon>Candidatus Aquicultoria</taxon>
        <taxon>Candidatus Aquicultorales</taxon>
        <taxon>Candidatus Aquicultoraceae</taxon>
        <taxon>Candidatus Aquicultor</taxon>
    </lineage>
</organism>
<dbReference type="PROSITE" id="PS51379">
    <property type="entry name" value="4FE4S_FER_2"/>
    <property type="match status" value="2"/>
</dbReference>
<feature type="domain" description="4Fe-4S ferredoxin-type" evidence="4">
    <location>
        <begin position="248"/>
        <end position="268"/>
    </location>
</feature>
<evidence type="ECO:0000256" key="2">
    <source>
        <dbReference type="ARBA" id="ARBA00023004"/>
    </source>
</evidence>
<evidence type="ECO:0000256" key="3">
    <source>
        <dbReference type="ARBA" id="ARBA00023014"/>
    </source>
</evidence>